<comment type="caution">
    <text evidence="4">The sequence shown here is derived from an EMBL/GenBank/DDBJ whole genome shotgun (WGS) entry which is preliminary data.</text>
</comment>
<dbReference type="RefSeq" id="WP_026235547.1">
    <property type="nucleotide sequence ID" value="NZ_BMWX01000002.1"/>
</dbReference>
<keyword evidence="2 3" id="KW-0802">TPR repeat</keyword>
<proteinExistence type="predicted"/>
<dbReference type="PROSITE" id="PS50005">
    <property type="entry name" value="TPR"/>
    <property type="match status" value="1"/>
</dbReference>
<gene>
    <name evidence="4" type="ORF">GCM10007049_12570</name>
</gene>
<accession>A0A918PU78</accession>
<evidence type="ECO:0000313" key="5">
    <source>
        <dbReference type="Proteomes" id="UP000619457"/>
    </source>
</evidence>
<dbReference type="InterPro" id="IPR051012">
    <property type="entry name" value="CellSynth/LPSAsmb/PSIAsmb"/>
</dbReference>
<dbReference type="Proteomes" id="UP000619457">
    <property type="component" value="Unassembled WGS sequence"/>
</dbReference>
<evidence type="ECO:0000313" key="4">
    <source>
        <dbReference type="EMBL" id="GGZ21391.1"/>
    </source>
</evidence>
<organism evidence="4 5">
    <name type="scientific">Echinicola pacifica</name>
    <dbReference type="NCBI Taxonomy" id="346377"/>
    <lineage>
        <taxon>Bacteria</taxon>
        <taxon>Pseudomonadati</taxon>
        <taxon>Bacteroidota</taxon>
        <taxon>Cytophagia</taxon>
        <taxon>Cytophagales</taxon>
        <taxon>Cyclobacteriaceae</taxon>
        <taxon>Echinicola</taxon>
    </lineage>
</organism>
<evidence type="ECO:0000256" key="1">
    <source>
        <dbReference type="ARBA" id="ARBA00022737"/>
    </source>
</evidence>
<dbReference type="AlphaFoldDB" id="A0A918PU78"/>
<name>A0A918PU78_9BACT</name>
<dbReference type="InterPro" id="IPR019734">
    <property type="entry name" value="TPR_rpt"/>
</dbReference>
<sequence length="272" mass="30397">MKKSQIILIVVVIVLVGIIYSLPRVVVDNAEESENIGQNDAVATDSVLQAHDARVSDGEKDAVSSLIAKLKIADSKEKFTIFADSLAGIYRKSGIYDSAAYYLGEAAAQYPTVDNMEKAGNAYYEAFGFAMSQEKMAVLAEETRSYLNKVLEDQPERLDLKTKVAMTHVSSTNPMQGIMMLREVLEEDPTNQEALFNMGVLSMQSGQYKRAVERFEELIGYYPENVQGQFYLGVSYLESNQKNKAKKQFQLVQDMTEDPMILSSVENYMGQL</sequence>
<dbReference type="SUPFAM" id="SSF48452">
    <property type="entry name" value="TPR-like"/>
    <property type="match status" value="1"/>
</dbReference>
<evidence type="ECO:0008006" key="6">
    <source>
        <dbReference type="Google" id="ProtNLM"/>
    </source>
</evidence>
<dbReference type="InterPro" id="IPR011990">
    <property type="entry name" value="TPR-like_helical_dom_sf"/>
</dbReference>
<evidence type="ECO:0000256" key="2">
    <source>
        <dbReference type="ARBA" id="ARBA00022803"/>
    </source>
</evidence>
<dbReference type="Gene3D" id="1.25.40.10">
    <property type="entry name" value="Tetratricopeptide repeat domain"/>
    <property type="match status" value="1"/>
</dbReference>
<reference evidence="4" key="2">
    <citation type="submission" date="2020-09" db="EMBL/GenBank/DDBJ databases">
        <authorList>
            <person name="Sun Q."/>
            <person name="Kim S."/>
        </authorList>
    </citation>
    <scope>NUCLEOTIDE SEQUENCE</scope>
    <source>
        <strain evidence="4">KCTC 12368</strain>
    </source>
</reference>
<dbReference type="PANTHER" id="PTHR45586">
    <property type="entry name" value="TPR REPEAT-CONTAINING PROTEIN PA4667"/>
    <property type="match status" value="1"/>
</dbReference>
<dbReference type="Pfam" id="PF14559">
    <property type="entry name" value="TPR_19"/>
    <property type="match status" value="1"/>
</dbReference>
<protein>
    <recommendedName>
        <fullName evidence="6">Tetratricopeptide repeat-containing protein</fullName>
    </recommendedName>
</protein>
<feature type="repeat" description="TPR" evidence="3">
    <location>
        <begin position="192"/>
        <end position="225"/>
    </location>
</feature>
<reference evidence="4" key="1">
    <citation type="journal article" date="2014" name="Int. J. Syst. Evol. Microbiol.">
        <title>Complete genome sequence of Corynebacterium casei LMG S-19264T (=DSM 44701T), isolated from a smear-ripened cheese.</title>
        <authorList>
            <consortium name="US DOE Joint Genome Institute (JGI-PGF)"/>
            <person name="Walter F."/>
            <person name="Albersmeier A."/>
            <person name="Kalinowski J."/>
            <person name="Ruckert C."/>
        </authorList>
    </citation>
    <scope>NUCLEOTIDE SEQUENCE</scope>
    <source>
        <strain evidence="4">KCTC 12368</strain>
    </source>
</reference>
<evidence type="ECO:0000256" key="3">
    <source>
        <dbReference type="PROSITE-ProRule" id="PRU00339"/>
    </source>
</evidence>
<keyword evidence="5" id="KW-1185">Reference proteome</keyword>
<dbReference type="PANTHER" id="PTHR45586:SF1">
    <property type="entry name" value="LIPOPOLYSACCHARIDE ASSEMBLY PROTEIN B"/>
    <property type="match status" value="1"/>
</dbReference>
<dbReference type="EMBL" id="BMWX01000002">
    <property type="protein sequence ID" value="GGZ21391.1"/>
    <property type="molecule type" value="Genomic_DNA"/>
</dbReference>
<keyword evidence="1" id="KW-0677">Repeat</keyword>